<feature type="transmembrane region" description="Helical" evidence="9">
    <location>
        <begin position="318"/>
        <end position="339"/>
    </location>
</feature>
<evidence type="ECO:0000256" key="5">
    <source>
        <dbReference type="ARBA" id="ARBA00022984"/>
    </source>
</evidence>
<feature type="transmembrane region" description="Helical" evidence="9">
    <location>
        <begin position="403"/>
        <end position="423"/>
    </location>
</feature>
<dbReference type="InterPro" id="IPR051050">
    <property type="entry name" value="Lipid_II_flippase_MurJ/MviN"/>
</dbReference>
<dbReference type="InterPro" id="IPR004268">
    <property type="entry name" value="MurJ"/>
</dbReference>
<accession>A0A2T0ZX53</accession>
<evidence type="ECO:0000256" key="9">
    <source>
        <dbReference type="SAM" id="Phobius"/>
    </source>
</evidence>
<evidence type="ECO:0000313" key="11">
    <source>
        <dbReference type="Proteomes" id="UP000237752"/>
    </source>
</evidence>
<organism evidence="10 11">
    <name type="scientific">Antricoccus suffuscus</name>
    <dbReference type="NCBI Taxonomy" id="1629062"/>
    <lineage>
        <taxon>Bacteria</taxon>
        <taxon>Bacillati</taxon>
        <taxon>Actinomycetota</taxon>
        <taxon>Actinomycetes</taxon>
        <taxon>Geodermatophilales</taxon>
        <taxon>Antricoccaceae</taxon>
        <taxon>Antricoccus</taxon>
    </lineage>
</organism>
<evidence type="ECO:0000256" key="7">
    <source>
        <dbReference type="ARBA" id="ARBA00023136"/>
    </source>
</evidence>
<feature type="region of interest" description="Disordered" evidence="8">
    <location>
        <begin position="1"/>
        <end position="32"/>
    </location>
</feature>
<evidence type="ECO:0000256" key="1">
    <source>
        <dbReference type="ARBA" id="ARBA00004651"/>
    </source>
</evidence>
<evidence type="ECO:0000256" key="3">
    <source>
        <dbReference type="ARBA" id="ARBA00022692"/>
    </source>
</evidence>
<feature type="transmembrane region" description="Helical" evidence="9">
    <location>
        <begin position="121"/>
        <end position="142"/>
    </location>
</feature>
<feature type="transmembrane region" description="Helical" evidence="9">
    <location>
        <begin position="198"/>
        <end position="220"/>
    </location>
</feature>
<dbReference type="GO" id="GO:0008360">
    <property type="term" value="P:regulation of cell shape"/>
    <property type="evidence" value="ECO:0007669"/>
    <property type="project" value="UniProtKB-KW"/>
</dbReference>
<name>A0A2T0ZX53_9ACTN</name>
<feature type="compositionally biased region" description="Pro residues" evidence="8">
    <location>
        <begin position="13"/>
        <end position="26"/>
    </location>
</feature>
<dbReference type="GO" id="GO:0005886">
    <property type="term" value="C:plasma membrane"/>
    <property type="evidence" value="ECO:0007669"/>
    <property type="project" value="UniProtKB-SubCell"/>
</dbReference>
<keyword evidence="2" id="KW-1003">Cell membrane</keyword>
<feature type="transmembrane region" description="Helical" evidence="9">
    <location>
        <begin position="39"/>
        <end position="57"/>
    </location>
</feature>
<gene>
    <name evidence="10" type="ORF">CLV47_113105</name>
</gene>
<feature type="region of interest" description="Disordered" evidence="8">
    <location>
        <begin position="562"/>
        <end position="599"/>
    </location>
</feature>
<keyword evidence="3 9" id="KW-0812">Transmembrane</keyword>
<keyword evidence="4" id="KW-0133">Cell shape</keyword>
<reference evidence="10 11" key="1">
    <citation type="submission" date="2018-03" db="EMBL/GenBank/DDBJ databases">
        <title>Genomic Encyclopedia of Archaeal and Bacterial Type Strains, Phase II (KMG-II): from individual species to whole genera.</title>
        <authorList>
            <person name="Goeker M."/>
        </authorList>
    </citation>
    <scope>NUCLEOTIDE SEQUENCE [LARGE SCALE GENOMIC DNA]</scope>
    <source>
        <strain evidence="10 11">DSM 100065</strain>
    </source>
</reference>
<feature type="transmembrane region" description="Helical" evidence="9">
    <location>
        <begin position="86"/>
        <end position="109"/>
    </location>
</feature>
<evidence type="ECO:0000313" key="10">
    <source>
        <dbReference type="EMBL" id="PRZ40939.1"/>
    </source>
</evidence>
<comment type="caution">
    <text evidence="10">The sequence shown here is derived from an EMBL/GenBank/DDBJ whole genome shotgun (WGS) entry which is preliminary data.</text>
</comment>
<proteinExistence type="predicted"/>
<keyword evidence="5" id="KW-0573">Peptidoglycan synthesis</keyword>
<keyword evidence="6 9" id="KW-1133">Transmembrane helix</keyword>
<dbReference type="Proteomes" id="UP000237752">
    <property type="component" value="Unassembled WGS sequence"/>
</dbReference>
<protein>
    <submittedName>
        <fullName evidence="10">Putative peptidoglycan lipid II flippase</fullName>
    </submittedName>
</protein>
<dbReference type="AlphaFoldDB" id="A0A2T0ZX53"/>
<dbReference type="GO" id="GO:0015648">
    <property type="term" value="F:lipid-linked peptidoglycan transporter activity"/>
    <property type="evidence" value="ECO:0007669"/>
    <property type="project" value="TreeGrafter"/>
</dbReference>
<dbReference type="PANTHER" id="PTHR47019">
    <property type="entry name" value="LIPID II FLIPPASE MURJ"/>
    <property type="match status" value="1"/>
</dbReference>
<keyword evidence="7 9" id="KW-0472">Membrane</keyword>
<feature type="transmembrane region" description="Helical" evidence="9">
    <location>
        <begin position="491"/>
        <end position="513"/>
    </location>
</feature>
<keyword evidence="11" id="KW-1185">Reference proteome</keyword>
<feature type="transmembrane region" description="Helical" evidence="9">
    <location>
        <begin position="360"/>
        <end position="383"/>
    </location>
</feature>
<comment type="subcellular location">
    <subcellularLocation>
        <location evidence="1">Cell membrane</location>
        <topology evidence="1">Multi-pass membrane protein</topology>
    </subcellularLocation>
</comment>
<dbReference type="RefSeq" id="WP_106349865.1">
    <property type="nucleotide sequence ID" value="NZ_PVUE01000013.1"/>
</dbReference>
<evidence type="ECO:0000256" key="6">
    <source>
        <dbReference type="ARBA" id="ARBA00022989"/>
    </source>
</evidence>
<evidence type="ECO:0000256" key="4">
    <source>
        <dbReference type="ARBA" id="ARBA00022960"/>
    </source>
</evidence>
<dbReference type="PANTHER" id="PTHR47019:SF1">
    <property type="entry name" value="LIPID II FLIPPASE MURJ"/>
    <property type="match status" value="1"/>
</dbReference>
<dbReference type="OrthoDB" id="4350032at2"/>
<evidence type="ECO:0000256" key="8">
    <source>
        <dbReference type="SAM" id="MobiDB-lite"/>
    </source>
</evidence>
<feature type="transmembrane region" description="Helical" evidence="9">
    <location>
        <begin position="168"/>
        <end position="186"/>
    </location>
</feature>
<feature type="compositionally biased region" description="Polar residues" evidence="8">
    <location>
        <begin position="579"/>
        <end position="599"/>
    </location>
</feature>
<dbReference type="PRINTS" id="PR01806">
    <property type="entry name" value="VIRFACTRMVIN"/>
</dbReference>
<feature type="transmembrane region" description="Helical" evidence="9">
    <location>
        <begin position="457"/>
        <end position="479"/>
    </location>
</feature>
<feature type="transmembrane region" description="Helical" evidence="9">
    <location>
        <begin position="232"/>
        <end position="253"/>
    </location>
</feature>
<dbReference type="GO" id="GO:0034204">
    <property type="term" value="P:lipid translocation"/>
    <property type="evidence" value="ECO:0007669"/>
    <property type="project" value="TreeGrafter"/>
</dbReference>
<sequence>MSDAPMADLPSPSAGPPAPAEQPAPASPAGSGSRIGHNFAKAALLIAVLTVFARIAGFGRNVVFANTVGQTCLGQTYQTVNTVPNIIFEIVAGGALASVVVPLLSSAITRGDREHASKTSSALVTWALSVLAPIALLVALFAEPITRLLLGGSQCDGAVTAGATMLRIFAPQIVLYGVGVVLTGILQAHRKFGGPAFAPLLSSLVVIAAYVTFAVVAGRGATLQQTSASEQLILSLGTTLGVVALSGSLLVPLRGTGLRFRPTYRFPPGVARRAAAMAASGVAGLLAQQCAVIVSLVLTNQQGVPTASINVFVYAQTIYLLPWAILAVPIATSVFPKLSEDADAGDMRGFRLRFGNATDSIVAFSGIATAALIAAAAEIAYVYVRSAPGEPSVHSLTDGIVGFTVGLVGYSLFAIGSRALFALGDARGNAIAAVGGWGLVVVAGIALSFILPKGQRVAALTWGNAIGVTVLGIALLVTVGVKAGRRVAADVTSALATGVAAVAVGLVTKWVTLPGPLQIDSDSSIWAGFLAGGLRGLIAVVVCGVILFVLPGSPIRGLVARRRKGAQEPHDAYERSHSQSETTQSDTAQPDPSTNERTP</sequence>
<dbReference type="EMBL" id="PVUE01000013">
    <property type="protein sequence ID" value="PRZ40939.1"/>
    <property type="molecule type" value="Genomic_DNA"/>
</dbReference>
<feature type="compositionally biased region" description="Basic and acidic residues" evidence="8">
    <location>
        <begin position="565"/>
        <end position="578"/>
    </location>
</feature>
<evidence type="ECO:0000256" key="2">
    <source>
        <dbReference type="ARBA" id="ARBA00022475"/>
    </source>
</evidence>
<dbReference type="GO" id="GO:0009252">
    <property type="term" value="P:peptidoglycan biosynthetic process"/>
    <property type="evidence" value="ECO:0007669"/>
    <property type="project" value="UniProtKB-KW"/>
</dbReference>
<dbReference type="Pfam" id="PF03023">
    <property type="entry name" value="MurJ"/>
    <property type="match status" value="1"/>
</dbReference>
<feature type="transmembrane region" description="Helical" evidence="9">
    <location>
        <begin position="430"/>
        <end position="451"/>
    </location>
</feature>
<feature type="transmembrane region" description="Helical" evidence="9">
    <location>
        <begin position="274"/>
        <end position="298"/>
    </location>
</feature>
<feature type="transmembrane region" description="Helical" evidence="9">
    <location>
        <begin position="525"/>
        <end position="550"/>
    </location>
</feature>